<dbReference type="SUPFAM" id="SSF56672">
    <property type="entry name" value="DNA/RNA polymerases"/>
    <property type="match status" value="1"/>
</dbReference>
<dbReference type="Proteomes" id="UP001234989">
    <property type="component" value="Chromosome 9"/>
</dbReference>
<evidence type="ECO:0008006" key="3">
    <source>
        <dbReference type="Google" id="ProtNLM"/>
    </source>
</evidence>
<dbReference type="InterPro" id="IPR053134">
    <property type="entry name" value="RNA-dir_DNA_polymerase"/>
</dbReference>
<evidence type="ECO:0000313" key="2">
    <source>
        <dbReference type="Proteomes" id="UP001234989"/>
    </source>
</evidence>
<accession>A0AAF0UIZ7</accession>
<evidence type="ECO:0000313" key="1">
    <source>
        <dbReference type="EMBL" id="WMV46734.1"/>
    </source>
</evidence>
<name>A0AAF0UIZ7_SOLVR</name>
<dbReference type="PANTHER" id="PTHR24559">
    <property type="entry name" value="TRANSPOSON TY3-I GAG-POL POLYPROTEIN"/>
    <property type="match status" value="1"/>
</dbReference>
<dbReference type="AlphaFoldDB" id="A0AAF0UIZ7"/>
<dbReference type="Gene3D" id="3.10.10.10">
    <property type="entry name" value="HIV Type 1 Reverse Transcriptase, subunit A, domain 1"/>
    <property type="match status" value="2"/>
</dbReference>
<dbReference type="EMBL" id="CP133620">
    <property type="protein sequence ID" value="WMV46734.1"/>
    <property type="molecule type" value="Genomic_DNA"/>
</dbReference>
<proteinExistence type="predicted"/>
<sequence>MQPIIIPFYHMSPTKLKELKDQLKYLLYKGFVRSSISPWGASYFSKIDLGSGYHQLRANESDISKMGFQRYGHDEFLVTSFGLTNAQWHL</sequence>
<dbReference type="InterPro" id="IPR043128">
    <property type="entry name" value="Rev_trsase/Diguanyl_cyclase"/>
</dbReference>
<reference evidence="1" key="1">
    <citation type="submission" date="2023-08" db="EMBL/GenBank/DDBJ databases">
        <title>A de novo genome assembly of Solanum verrucosum Schlechtendal, a Mexican diploid species geographically isolated from the other diploid A-genome species in potato relatives.</title>
        <authorList>
            <person name="Hosaka K."/>
        </authorList>
    </citation>
    <scope>NUCLEOTIDE SEQUENCE</scope>
    <source>
        <tissue evidence="1">Young leaves</tissue>
    </source>
</reference>
<organism evidence="1 2">
    <name type="scientific">Solanum verrucosum</name>
    <dbReference type="NCBI Taxonomy" id="315347"/>
    <lineage>
        <taxon>Eukaryota</taxon>
        <taxon>Viridiplantae</taxon>
        <taxon>Streptophyta</taxon>
        <taxon>Embryophyta</taxon>
        <taxon>Tracheophyta</taxon>
        <taxon>Spermatophyta</taxon>
        <taxon>Magnoliopsida</taxon>
        <taxon>eudicotyledons</taxon>
        <taxon>Gunneridae</taxon>
        <taxon>Pentapetalae</taxon>
        <taxon>asterids</taxon>
        <taxon>lamiids</taxon>
        <taxon>Solanales</taxon>
        <taxon>Solanaceae</taxon>
        <taxon>Solanoideae</taxon>
        <taxon>Solaneae</taxon>
        <taxon>Solanum</taxon>
    </lineage>
</organism>
<keyword evidence="2" id="KW-1185">Reference proteome</keyword>
<dbReference type="Gene3D" id="3.30.70.270">
    <property type="match status" value="1"/>
</dbReference>
<gene>
    <name evidence="1" type="ORF">MTR67_040119</name>
</gene>
<dbReference type="PANTHER" id="PTHR24559:SF444">
    <property type="entry name" value="REVERSE TRANSCRIPTASE DOMAIN-CONTAINING PROTEIN"/>
    <property type="match status" value="1"/>
</dbReference>
<protein>
    <recommendedName>
        <fullName evidence="3">Reverse transcriptase</fullName>
    </recommendedName>
</protein>
<dbReference type="InterPro" id="IPR043502">
    <property type="entry name" value="DNA/RNA_pol_sf"/>
</dbReference>